<feature type="compositionally biased region" description="Basic and acidic residues" evidence="1">
    <location>
        <begin position="1"/>
        <end position="20"/>
    </location>
</feature>
<evidence type="ECO:0000313" key="3">
    <source>
        <dbReference type="Proteomes" id="UP000299367"/>
    </source>
</evidence>
<reference evidence="3" key="1">
    <citation type="submission" date="2019-02" db="EMBL/GenBank/DDBJ databases">
        <title>Draft genome sequence of Dolichospermum planctonicum NIES-80.</title>
        <authorList>
            <person name="Yamaguchi H."/>
            <person name="Suzuki S."/>
            <person name="Kawachi M."/>
        </authorList>
    </citation>
    <scope>NUCLEOTIDE SEQUENCE [LARGE SCALE GENOMIC DNA]</scope>
    <source>
        <strain evidence="3">NIES-80</strain>
    </source>
</reference>
<comment type="caution">
    <text evidence="2">The sequence shown here is derived from an EMBL/GenBank/DDBJ whole genome shotgun (WGS) entry which is preliminary data.</text>
</comment>
<dbReference type="Proteomes" id="UP000299367">
    <property type="component" value="Unassembled WGS sequence"/>
</dbReference>
<proteinExistence type="predicted"/>
<dbReference type="EMBL" id="BJCF01000023">
    <property type="protein sequence ID" value="GCL42605.1"/>
    <property type="molecule type" value="Genomic_DNA"/>
</dbReference>
<gene>
    <name evidence="2" type="ORF">NIES80_23120</name>
</gene>
<evidence type="ECO:0000256" key="1">
    <source>
        <dbReference type="SAM" id="MobiDB-lite"/>
    </source>
</evidence>
<dbReference type="AlphaFoldDB" id="A0A480ABW4"/>
<evidence type="ECO:0000313" key="2">
    <source>
        <dbReference type="EMBL" id="GCL42605.1"/>
    </source>
</evidence>
<name>A0A480ABW4_9CYAN</name>
<organism evidence="2 3">
    <name type="scientific">Dolichospermum planctonicum</name>
    <dbReference type="NCBI Taxonomy" id="136072"/>
    <lineage>
        <taxon>Bacteria</taxon>
        <taxon>Bacillati</taxon>
        <taxon>Cyanobacteriota</taxon>
        <taxon>Cyanophyceae</taxon>
        <taxon>Nostocales</taxon>
        <taxon>Aphanizomenonaceae</taxon>
        <taxon>Dolichospermum</taxon>
    </lineage>
</organism>
<accession>A0A480ABW4</accession>
<feature type="region of interest" description="Disordered" evidence="1">
    <location>
        <begin position="1"/>
        <end position="30"/>
    </location>
</feature>
<sequence>MTQHYGRGEGGIRVDDDRPGNKGQNITQLV</sequence>
<protein>
    <submittedName>
        <fullName evidence="2">Uncharacterized protein</fullName>
    </submittedName>
</protein>